<comment type="similarity">
    <text evidence="2 9">Belongs to the acyl-CoA dehydrogenase family.</text>
</comment>
<keyword evidence="5 9" id="KW-0274">FAD</keyword>
<gene>
    <name evidence="13" type="ORF">ENV54_07815</name>
</gene>
<feature type="domain" description="Acyl-CoA oxidase/dehydrogenase middle" evidence="11">
    <location>
        <begin position="121"/>
        <end position="216"/>
    </location>
</feature>
<evidence type="ECO:0000256" key="5">
    <source>
        <dbReference type="ARBA" id="ARBA00022827"/>
    </source>
</evidence>
<dbReference type="PANTHER" id="PTHR43831:SF1">
    <property type="entry name" value="ISOBUTYRYL-COA DEHYDROGENASE, MITOCHONDRIAL"/>
    <property type="match status" value="1"/>
</dbReference>
<evidence type="ECO:0000259" key="12">
    <source>
        <dbReference type="Pfam" id="PF02771"/>
    </source>
</evidence>
<dbReference type="Pfam" id="PF02771">
    <property type="entry name" value="Acyl-CoA_dh_N"/>
    <property type="match status" value="1"/>
</dbReference>
<evidence type="ECO:0000313" key="13">
    <source>
        <dbReference type="EMBL" id="HGH61187.1"/>
    </source>
</evidence>
<name>A0A7C4ASC7_9BACT</name>
<dbReference type="Gene3D" id="2.40.110.10">
    <property type="entry name" value="Butyryl-CoA Dehydrogenase, subunit A, domain 2"/>
    <property type="match status" value="1"/>
</dbReference>
<dbReference type="InterPro" id="IPR036250">
    <property type="entry name" value="AcylCo_DH-like_C"/>
</dbReference>
<organism evidence="13">
    <name type="scientific">Desulfomonile tiedjei</name>
    <dbReference type="NCBI Taxonomy" id="2358"/>
    <lineage>
        <taxon>Bacteria</taxon>
        <taxon>Pseudomonadati</taxon>
        <taxon>Thermodesulfobacteriota</taxon>
        <taxon>Desulfomonilia</taxon>
        <taxon>Desulfomonilales</taxon>
        <taxon>Desulfomonilaceae</taxon>
        <taxon>Desulfomonile</taxon>
    </lineage>
</organism>
<dbReference type="SUPFAM" id="SSF56645">
    <property type="entry name" value="Acyl-CoA dehydrogenase NM domain-like"/>
    <property type="match status" value="1"/>
</dbReference>
<dbReference type="InterPro" id="IPR013786">
    <property type="entry name" value="AcylCoA_DH/ox_N"/>
</dbReference>
<evidence type="ECO:0000256" key="8">
    <source>
        <dbReference type="ARBA" id="ARBA00072305"/>
    </source>
</evidence>
<reference evidence="13" key="1">
    <citation type="journal article" date="2020" name="mSystems">
        <title>Genome- and Community-Level Interaction Insights into Carbon Utilization and Element Cycling Functions of Hydrothermarchaeota in Hydrothermal Sediment.</title>
        <authorList>
            <person name="Zhou Z."/>
            <person name="Liu Y."/>
            <person name="Xu W."/>
            <person name="Pan J."/>
            <person name="Luo Z.H."/>
            <person name="Li M."/>
        </authorList>
    </citation>
    <scope>NUCLEOTIDE SEQUENCE [LARGE SCALE GENOMIC DNA]</scope>
    <source>
        <strain evidence="13">SpSt-769</strain>
    </source>
</reference>
<dbReference type="EC" id="1.3.8.10" evidence="7"/>
<dbReference type="Pfam" id="PF00441">
    <property type="entry name" value="Acyl-CoA_dh_1"/>
    <property type="match status" value="1"/>
</dbReference>
<feature type="domain" description="Acyl-CoA dehydrogenase/oxidase C-terminal" evidence="10">
    <location>
        <begin position="228"/>
        <end position="376"/>
    </location>
</feature>
<dbReference type="Gene3D" id="1.20.140.10">
    <property type="entry name" value="Butyryl-CoA Dehydrogenase, subunit A, domain 3"/>
    <property type="match status" value="1"/>
</dbReference>
<dbReference type="AlphaFoldDB" id="A0A7C4ASC7"/>
<comment type="subunit">
    <text evidence="3">Homotetramer.</text>
</comment>
<dbReference type="SUPFAM" id="SSF47203">
    <property type="entry name" value="Acyl-CoA dehydrogenase C-terminal domain-like"/>
    <property type="match status" value="1"/>
</dbReference>
<dbReference type="InterPro" id="IPR009075">
    <property type="entry name" value="AcylCo_DH/oxidase_C"/>
</dbReference>
<dbReference type="EMBL" id="DTGT01000244">
    <property type="protein sequence ID" value="HGH61187.1"/>
    <property type="molecule type" value="Genomic_DNA"/>
</dbReference>
<evidence type="ECO:0000259" key="10">
    <source>
        <dbReference type="Pfam" id="PF00441"/>
    </source>
</evidence>
<evidence type="ECO:0000256" key="7">
    <source>
        <dbReference type="ARBA" id="ARBA00066362"/>
    </source>
</evidence>
<dbReference type="GO" id="GO:0050660">
    <property type="term" value="F:flavin adenine dinucleotide binding"/>
    <property type="evidence" value="ECO:0007669"/>
    <property type="project" value="InterPro"/>
</dbReference>
<evidence type="ECO:0000256" key="4">
    <source>
        <dbReference type="ARBA" id="ARBA00022630"/>
    </source>
</evidence>
<keyword evidence="4 9" id="KW-0285">Flavoprotein</keyword>
<dbReference type="InterPro" id="IPR037069">
    <property type="entry name" value="AcylCoA_DH/ox_N_sf"/>
</dbReference>
<evidence type="ECO:0000256" key="3">
    <source>
        <dbReference type="ARBA" id="ARBA00011881"/>
    </source>
</evidence>
<dbReference type="PIRSF" id="PIRSF016578">
    <property type="entry name" value="HsaA"/>
    <property type="match status" value="1"/>
</dbReference>
<dbReference type="FunFam" id="1.10.540.10:FF:000002">
    <property type="entry name" value="Acyl-CoA dehydrogenase FadE19"/>
    <property type="match status" value="1"/>
</dbReference>
<dbReference type="FunFam" id="2.40.110.10:FF:000001">
    <property type="entry name" value="Acyl-CoA dehydrogenase, mitochondrial"/>
    <property type="match status" value="1"/>
</dbReference>
<comment type="cofactor">
    <cofactor evidence="1 9">
        <name>FAD</name>
        <dbReference type="ChEBI" id="CHEBI:57692"/>
    </cofactor>
</comment>
<feature type="domain" description="Acyl-CoA dehydrogenase/oxidase N-terminal" evidence="12">
    <location>
        <begin position="6"/>
        <end position="117"/>
    </location>
</feature>
<evidence type="ECO:0000256" key="9">
    <source>
        <dbReference type="RuleBase" id="RU362125"/>
    </source>
</evidence>
<evidence type="ECO:0000256" key="6">
    <source>
        <dbReference type="ARBA" id="ARBA00023002"/>
    </source>
</evidence>
<dbReference type="InterPro" id="IPR006091">
    <property type="entry name" value="Acyl-CoA_Oxase/DH_mid-dom"/>
</dbReference>
<dbReference type="GO" id="GO:0016627">
    <property type="term" value="F:oxidoreductase activity, acting on the CH-CH group of donors"/>
    <property type="evidence" value="ECO:0007669"/>
    <property type="project" value="InterPro"/>
</dbReference>
<dbReference type="InterPro" id="IPR046373">
    <property type="entry name" value="Acyl-CoA_Oxase/DH_mid-dom_sf"/>
</dbReference>
<dbReference type="Gene3D" id="1.10.540.10">
    <property type="entry name" value="Acyl-CoA dehydrogenase/oxidase, N-terminal domain"/>
    <property type="match status" value="1"/>
</dbReference>
<keyword evidence="6 9" id="KW-0560">Oxidoreductase</keyword>
<comment type="caution">
    <text evidence="13">The sequence shown here is derived from an EMBL/GenBank/DDBJ whole genome shotgun (WGS) entry which is preliminary data.</text>
</comment>
<sequence length="388" mass="42606">MDFRLTDEQRLIRKAARDFAAKELMPNVREWEETATFSRKTFDKMGELDFTGLYVPEELGGTGVGRLTAAIIFEELAKGCFATAVYLSVHNMVTNLIYQYGNEAQRNKWVPPLARGEKLGAYSLTEADAGSDAAALTTSAVKTDGGYVVNGTKLYVTSGEVADIYAVMVRTDETQKQKGISAIIVEKGTPGFSFGPHEPKMGLNASPTTELHFQDCFIPAENLLGEEGRGLNMALTALNGGRISIGACATGLAQQALDYAMAYAHKRQQFGKSIISFQGIQFLVADLATEIEAARLMIYRAAWLMDQGEPSVMEAAMGKRFATDTAMRVTTEAVQLLGGYGYMKSYPVEMYMRFAKIAQIFEGTNQIQRIVIARELAKYKGGKRPDTY</sequence>
<dbReference type="Pfam" id="PF02770">
    <property type="entry name" value="Acyl-CoA_dh_M"/>
    <property type="match status" value="1"/>
</dbReference>
<dbReference type="InterPro" id="IPR052547">
    <property type="entry name" value="Mito_Isobutyryl-CoADH"/>
</dbReference>
<evidence type="ECO:0000256" key="2">
    <source>
        <dbReference type="ARBA" id="ARBA00009347"/>
    </source>
</evidence>
<evidence type="ECO:0000256" key="1">
    <source>
        <dbReference type="ARBA" id="ARBA00001974"/>
    </source>
</evidence>
<evidence type="ECO:0000259" key="11">
    <source>
        <dbReference type="Pfam" id="PF02770"/>
    </source>
</evidence>
<dbReference type="InterPro" id="IPR009100">
    <property type="entry name" value="AcylCoA_DH/oxidase_NM_dom_sf"/>
</dbReference>
<dbReference type="PANTHER" id="PTHR43831">
    <property type="entry name" value="ISOBUTYRYL-COA DEHYDROGENASE"/>
    <property type="match status" value="1"/>
</dbReference>
<accession>A0A7C4ASC7</accession>
<proteinExistence type="inferred from homology"/>
<protein>
    <recommendedName>
        <fullName evidence="8">Cyclohex-1-ene-1-carbonyl-CoA dehydrogenase</fullName>
        <ecNumber evidence="7">1.3.8.10</ecNumber>
    </recommendedName>
</protein>
<dbReference type="FunFam" id="1.20.140.10:FF:000004">
    <property type="entry name" value="Acyl-CoA dehydrogenase FadE25"/>
    <property type="match status" value="1"/>
</dbReference>